<evidence type="ECO:0000313" key="2">
    <source>
        <dbReference type="Proteomes" id="UP000006729"/>
    </source>
</evidence>
<protein>
    <submittedName>
        <fullName evidence="1">Uncharacterized protein</fullName>
    </submittedName>
</protein>
<keyword evidence="2" id="KW-1185">Reference proteome</keyword>
<reference evidence="1 2" key="1">
    <citation type="journal article" date="2006" name="Science">
        <title>The genome of black cottonwood, Populus trichocarpa (Torr. &amp; Gray).</title>
        <authorList>
            <person name="Tuskan G.A."/>
            <person name="Difazio S."/>
            <person name="Jansson S."/>
            <person name="Bohlmann J."/>
            <person name="Grigoriev I."/>
            <person name="Hellsten U."/>
            <person name="Putnam N."/>
            <person name="Ralph S."/>
            <person name="Rombauts S."/>
            <person name="Salamov A."/>
            <person name="Schein J."/>
            <person name="Sterck L."/>
            <person name="Aerts A."/>
            <person name="Bhalerao R.R."/>
            <person name="Bhalerao R.P."/>
            <person name="Blaudez D."/>
            <person name="Boerjan W."/>
            <person name="Brun A."/>
            <person name="Brunner A."/>
            <person name="Busov V."/>
            <person name="Campbell M."/>
            <person name="Carlson J."/>
            <person name="Chalot M."/>
            <person name="Chapman J."/>
            <person name="Chen G.L."/>
            <person name="Cooper D."/>
            <person name="Coutinho P.M."/>
            <person name="Couturier J."/>
            <person name="Covert S."/>
            <person name="Cronk Q."/>
            <person name="Cunningham R."/>
            <person name="Davis J."/>
            <person name="Degroeve S."/>
            <person name="Dejardin A."/>
            <person name="Depamphilis C."/>
            <person name="Detter J."/>
            <person name="Dirks B."/>
            <person name="Dubchak I."/>
            <person name="Duplessis S."/>
            <person name="Ehlting J."/>
            <person name="Ellis B."/>
            <person name="Gendler K."/>
            <person name="Goodstein D."/>
            <person name="Gribskov M."/>
            <person name="Grimwood J."/>
            <person name="Groover A."/>
            <person name="Gunter L."/>
            <person name="Hamberger B."/>
            <person name="Heinze B."/>
            <person name="Helariutta Y."/>
            <person name="Henrissat B."/>
            <person name="Holligan D."/>
            <person name="Holt R."/>
            <person name="Huang W."/>
            <person name="Islam-Faridi N."/>
            <person name="Jones S."/>
            <person name="Jones-Rhoades M."/>
            <person name="Jorgensen R."/>
            <person name="Joshi C."/>
            <person name="Kangasjarvi J."/>
            <person name="Karlsson J."/>
            <person name="Kelleher C."/>
            <person name="Kirkpatrick R."/>
            <person name="Kirst M."/>
            <person name="Kohler A."/>
            <person name="Kalluri U."/>
            <person name="Larimer F."/>
            <person name="Leebens-Mack J."/>
            <person name="Leple J.C."/>
            <person name="Locascio P."/>
            <person name="Lou Y."/>
            <person name="Lucas S."/>
            <person name="Martin F."/>
            <person name="Montanini B."/>
            <person name="Napoli C."/>
            <person name="Nelson D.R."/>
            <person name="Nelson C."/>
            <person name="Nieminen K."/>
            <person name="Nilsson O."/>
            <person name="Pereda V."/>
            <person name="Peter G."/>
            <person name="Philippe R."/>
            <person name="Pilate G."/>
            <person name="Poliakov A."/>
            <person name="Razumovskaya J."/>
            <person name="Richardson P."/>
            <person name="Rinaldi C."/>
            <person name="Ritland K."/>
            <person name="Rouze P."/>
            <person name="Ryaboy D."/>
            <person name="Schmutz J."/>
            <person name="Schrader J."/>
            <person name="Segerman B."/>
            <person name="Shin H."/>
            <person name="Siddiqui A."/>
            <person name="Sterky F."/>
            <person name="Terry A."/>
            <person name="Tsai C.J."/>
            <person name="Uberbacher E."/>
            <person name="Unneberg P."/>
            <person name="Vahala J."/>
            <person name="Wall K."/>
            <person name="Wessler S."/>
            <person name="Yang G."/>
            <person name="Yin T."/>
            <person name="Douglas C."/>
            <person name="Marra M."/>
            <person name="Sandberg G."/>
            <person name="Van de Peer Y."/>
            <person name="Rokhsar D."/>
        </authorList>
    </citation>
    <scope>NUCLEOTIDE SEQUENCE [LARGE SCALE GENOMIC DNA]</scope>
    <source>
        <strain evidence="2">cv. Nisqually</strain>
    </source>
</reference>
<organism evidence="1 2">
    <name type="scientific">Populus trichocarpa</name>
    <name type="common">Western balsam poplar</name>
    <name type="synonym">Populus balsamifera subsp. trichocarpa</name>
    <dbReference type="NCBI Taxonomy" id="3694"/>
    <lineage>
        <taxon>Eukaryota</taxon>
        <taxon>Viridiplantae</taxon>
        <taxon>Streptophyta</taxon>
        <taxon>Embryophyta</taxon>
        <taxon>Tracheophyta</taxon>
        <taxon>Spermatophyta</taxon>
        <taxon>Magnoliopsida</taxon>
        <taxon>eudicotyledons</taxon>
        <taxon>Gunneridae</taxon>
        <taxon>Pentapetalae</taxon>
        <taxon>rosids</taxon>
        <taxon>fabids</taxon>
        <taxon>Malpighiales</taxon>
        <taxon>Salicaceae</taxon>
        <taxon>Saliceae</taxon>
        <taxon>Populus</taxon>
    </lineage>
</organism>
<evidence type="ECO:0000313" key="1">
    <source>
        <dbReference type="EMBL" id="PNT33591.1"/>
    </source>
</evidence>
<sequence>MLSTALHYHYFCQSQQFSNWVKLYGKATFYWLLGLANVPSSFFSGCPSYSIFSVNLLPVFYHKVCLMFSLFYPHHDSSEVIHSGLQERCAFDLSRLSIRKLQFL</sequence>
<dbReference type="AlphaFoldDB" id="A0A2K2A7U2"/>
<dbReference type="InParanoid" id="A0A2K2A7U2"/>
<gene>
    <name evidence="1" type="ORF">POPTR_006G247600</name>
</gene>
<name>A0A2K2A7U2_POPTR</name>
<accession>A0A2K2A7U2</accession>
<proteinExistence type="predicted"/>
<dbReference type="EMBL" id="CM009295">
    <property type="protein sequence ID" value="PNT33591.1"/>
    <property type="molecule type" value="Genomic_DNA"/>
</dbReference>
<dbReference type="Proteomes" id="UP000006729">
    <property type="component" value="Chromosome 6"/>
</dbReference>